<organism evidence="4 5">
    <name type="scientific">Durusdinium trenchii</name>
    <dbReference type="NCBI Taxonomy" id="1381693"/>
    <lineage>
        <taxon>Eukaryota</taxon>
        <taxon>Sar</taxon>
        <taxon>Alveolata</taxon>
        <taxon>Dinophyceae</taxon>
        <taxon>Suessiales</taxon>
        <taxon>Symbiodiniaceae</taxon>
        <taxon>Durusdinium</taxon>
    </lineage>
</organism>
<protein>
    <recommendedName>
        <fullName evidence="6">Acetyl-CoA carboxylase</fullName>
    </recommendedName>
</protein>
<evidence type="ECO:0000256" key="1">
    <source>
        <dbReference type="SAM" id="MobiDB-lite"/>
    </source>
</evidence>
<dbReference type="SUPFAM" id="SSF52096">
    <property type="entry name" value="ClpP/crotonase"/>
    <property type="match status" value="3"/>
</dbReference>
<feature type="domain" description="CoA carboxyltransferase N-terminal" evidence="2">
    <location>
        <begin position="746"/>
        <end position="885"/>
    </location>
</feature>
<dbReference type="Gene3D" id="3.90.226.10">
    <property type="entry name" value="2-enoyl-CoA Hydratase, Chain A, domain 1"/>
    <property type="match status" value="3"/>
</dbReference>
<evidence type="ECO:0000313" key="4">
    <source>
        <dbReference type="EMBL" id="CAK9003439.1"/>
    </source>
</evidence>
<feature type="region of interest" description="Disordered" evidence="1">
    <location>
        <begin position="381"/>
        <end position="408"/>
    </location>
</feature>
<feature type="region of interest" description="Disordered" evidence="1">
    <location>
        <begin position="493"/>
        <end position="520"/>
    </location>
</feature>
<keyword evidence="5" id="KW-1185">Reference proteome</keyword>
<accession>A0ABP0ILH3</accession>
<evidence type="ECO:0000313" key="5">
    <source>
        <dbReference type="Proteomes" id="UP001642484"/>
    </source>
</evidence>
<feature type="region of interest" description="Disordered" evidence="1">
    <location>
        <begin position="1103"/>
        <end position="1122"/>
    </location>
</feature>
<dbReference type="InterPro" id="IPR011763">
    <property type="entry name" value="COA_CT_C"/>
</dbReference>
<dbReference type="InterPro" id="IPR011762">
    <property type="entry name" value="COA_CT_N"/>
</dbReference>
<evidence type="ECO:0008006" key="6">
    <source>
        <dbReference type="Google" id="ProtNLM"/>
    </source>
</evidence>
<sequence>MAEIGVWDVETLCLKPGQRAPELGVPGVLDAVAGAAPCDVFLLSNPPDLYTSVFGGTPLARDTARAAVLPLRRRNASYTCSVPDAMPKDILTSVELARSGSKRQVTEIVGEKVMDWAKMELVEMDRAEGSNDVGMLAWKLTLKTPEYPAGRELILIANDVTFQAGSFGVKEDQFFQKASELARVRGLPRIYVSCNSGARVGLVEELKPLYKAVQWIDAADCGKGGAERGTDPMYCGIAEREYRLAPGHYAAHQYFPDVPYLRSLIINPWHFVTPLPNRDQLIIRYGNQVRSHATLITKYRETITARRDEVSRRAANPAKYDDNLRAFADHTENELSRVNNETTPDLGTYELPDIWVCLDKSRIPLVRFDVPVGRILEEVEKRRPADSTAHNIQGLSSAGTPPVPTESGVLMASAPAAESDLQPGTRPAGVPEHIHNYIIQKIGHRPRIELRGSDANQATSLIDGAVLSAGLEWDRSYELNLQACGYQQEETFHHNPIPWPGRQSEPGTGTERTESTQNPDQFPINEVFLQQMKQILVSSGKYSSSDIDTLPLGELVRLMAAEESIIGRHRDCSSLIANGFDPTIIQRFNQEQPQITYLQTQAQGGTLPVRPAATATAANASWRSTAFGVCCWYALDDTSIPGKHCARRLASFEMQFFESNGTEILEDWRQVMYYTGFVRVNIKHYAGFEYLYLLKADYEKLPPGSVEADAGRAARRSGGVRGGDAAQCGVHKIAGPSGEERFVLDAIIGEGMKSTKGGIGVENLQGSGLIAGETSRAYQERCGDTFTLSYITGRSVGIGAYLNRLGQRNIQMVSSPMILTGYAALNKLLGKNVYQSQDQLGGPQIMVPNGVTHQVVRDDQEGMAAILDWLSFVPKARTNTTVCQPSGVDPWDRDVDFEPSQLPYDPRDFLRGVIDHEGNRMRGFFDAGSWVEYLEGWGRTVITGRARLGGIPMGVIAVETRSVDRLVPADPSNPESCEVKESMGGKVWFPDSAFKTAQALKDFNRGENLPVIIFANWRGFSGGTRDMYNEILKFGAMIVDALVEYKHPIFIYIPKHGELRGGAWVVIDPAINPEKMEMYADLEARGGILEPPGIVEVKYRAPQQANKAERRSHGRRRLQDPTKTWRVGRSGTVLFWGL</sequence>
<evidence type="ECO:0000259" key="3">
    <source>
        <dbReference type="PROSITE" id="PS50989"/>
    </source>
</evidence>
<dbReference type="PROSITE" id="PS50989">
    <property type="entry name" value="COA_CT_CTER"/>
    <property type="match status" value="1"/>
</dbReference>
<dbReference type="Pfam" id="PF01039">
    <property type="entry name" value="Carboxyl_trans"/>
    <property type="match status" value="2"/>
</dbReference>
<dbReference type="PANTHER" id="PTHR45728">
    <property type="entry name" value="ACETYL-COA CARBOXYLASE, ISOFORM A"/>
    <property type="match status" value="1"/>
</dbReference>
<comment type="caution">
    <text evidence="4">The sequence shown here is derived from an EMBL/GenBank/DDBJ whole genome shotgun (WGS) entry which is preliminary data.</text>
</comment>
<gene>
    <name evidence="4" type="ORF">CCMP2556_LOCUS7291</name>
</gene>
<dbReference type="InterPro" id="IPR034733">
    <property type="entry name" value="AcCoA_carboxyl_beta"/>
</dbReference>
<dbReference type="PANTHER" id="PTHR45728:SF3">
    <property type="entry name" value="ACETYL-COA CARBOXYLASE"/>
    <property type="match status" value="1"/>
</dbReference>
<proteinExistence type="predicted"/>
<evidence type="ECO:0000259" key="2">
    <source>
        <dbReference type="PROSITE" id="PS50980"/>
    </source>
</evidence>
<feature type="compositionally biased region" description="Polar residues" evidence="1">
    <location>
        <begin position="388"/>
        <end position="399"/>
    </location>
</feature>
<dbReference type="PROSITE" id="PS50980">
    <property type="entry name" value="COA_CT_NTER"/>
    <property type="match status" value="1"/>
</dbReference>
<dbReference type="EMBL" id="CAXAMN010003224">
    <property type="protein sequence ID" value="CAK9003439.1"/>
    <property type="molecule type" value="Genomic_DNA"/>
</dbReference>
<dbReference type="Proteomes" id="UP001642484">
    <property type="component" value="Unassembled WGS sequence"/>
</dbReference>
<dbReference type="InterPro" id="IPR049076">
    <property type="entry name" value="ACCA"/>
</dbReference>
<name>A0ABP0ILH3_9DINO</name>
<dbReference type="InterPro" id="IPR029045">
    <property type="entry name" value="ClpP/crotonase-like_dom_sf"/>
</dbReference>
<feature type="domain" description="CoA carboxyltransferase C-terminal" evidence="3">
    <location>
        <begin position="890"/>
        <end position="1138"/>
    </location>
</feature>
<reference evidence="4 5" key="1">
    <citation type="submission" date="2024-02" db="EMBL/GenBank/DDBJ databases">
        <authorList>
            <person name="Chen Y."/>
            <person name="Shah S."/>
            <person name="Dougan E. K."/>
            <person name="Thang M."/>
            <person name="Chan C."/>
        </authorList>
    </citation>
    <scope>NUCLEOTIDE SEQUENCE [LARGE SCALE GENOMIC DNA]</scope>
</reference>